<evidence type="ECO:0000313" key="1">
    <source>
        <dbReference type="EMBL" id="MEJ8567245.1"/>
    </source>
</evidence>
<evidence type="ECO:0000313" key="2">
    <source>
        <dbReference type="Proteomes" id="UP001359886"/>
    </source>
</evidence>
<reference evidence="1 2" key="1">
    <citation type="submission" date="2024-02" db="EMBL/GenBank/DDBJ databases">
        <title>A novel Wenzhouxiangellaceae bacterium, isolated from coastal sediments.</title>
        <authorList>
            <person name="Du Z.-J."/>
            <person name="Ye Y.-Q."/>
            <person name="Zhang X.-Y."/>
        </authorList>
    </citation>
    <scope>NUCLEOTIDE SEQUENCE [LARGE SCALE GENOMIC DNA]</scope>
    <source>
        <strain evidence="1 2">CH-27</strain>
    </source>
</reference>
<gene>
    <name evidence="1" type="ORF">V3330_06365</name>
</gene>
<name>A0AAW9RFR5_9GAMM</name>
<dbReference type="EMBL" id="JAZHOG010000003">
    <property type="protein sequence ID" value="MEJ8567245.1"/>
    <property type="molecule type" value="Genomic_DNA"/>
</dbReference>
<organism evidence="1 2">
    <name type="scientific">Elongatibacter sediminis</name>
    <dbReference type="NCBI Taxonomy" id="3119006"/>
    <lineage>
        <taxon>Bacteria</taxon>
        <taxon>Pseudomonadati</taxon>
        <taxon>Pseudomonadota</taxon>
        <taxon>Gammaproteobacteria</taxon>
        <taxon>Chromatiales</taxon>
        <taxon>Wenzhouxiangellaceae</taxon>
        <taxon>Elongatibacter</taxon>
    </lineage>
</organism>
<dbReference type="Proteomes" id="UP001359886">
    <property type="component" value="Unassembled WGS sequence"/>
</dbReference>
<evidence type="ECO:0008006" key="3">
    <source>
        <dbReference type="Google" id="ProtNLM"/>
    </source>
</evidence>
<keyword evidence="2" id="KW-1185">Reference proteome</keyword>
<proteinExistence type="predicted"/>
<dbReference type="RefSeq" id="WP_354694558.1">
    <property type="nucleotide sequence ID" value="NZ_JAZHOG010000003.1"/>
</dbReference>
<accession>A0AAW9RFR5</accession>
<protein>
    <recommendedName>
        <fullName evidence="3">Type 4 fimbrial biogenesis protein PilX N-terminal domain-containing protein</fullName>
    </recommendedName>
</protein>
<sequence>MITTLTCVFALVLLLILLAYSTRAGVTDQRISADSLRQKQAFFAAEAGIGLAREWFNANRTLINADLEDMLGAGIDGWLVAGSERWVRCGDVDYASDPTHPCWGDPVPDRRDHSYFYYWNGSTELPIGAPGILAGTGTEVKVEALMCLLHLDLGLDPALGSIIEGCHTNPALLDGSKLMVTLLATGGADCAAGTCAAQSSISEQIASFSVSAFAQLPGFPLVTKSDLPTGGLTEIVANINGGGAGIPASIWGSANPGCTGHDDIDPRNAPLITCDAEDWYGGLGIPLDLGCGLALCECPLGSALTLTTLLLDQVGADIVLDDLFPCDLFQFYFGMARSEADKLRDSIRVINDCSTLDSESAGAYWVTGASCEIAANTTIGSPEHPVMLISASGETLMHSGSELYGMLFVTDVENGDAELSTTGDATVFGSVVMDGVFGEHSGTFQVIYNEDIMADVSAVGGLGSLTGSWTDQPWY</sequence>
<dbReference type="AlphaFoldDB" id="A0AAW9RFR5"/>
<comment type="caution">
    <text evidence="1">The sequence shown here is derived from an EMBL/GenBank/DDBJ whole genome shotgun (WGS) entry which is preliminary data.</text>
</comment>